<dbReference type="Pfam" id="PF11331">
    <property type="entry name" value="Zn_ribbon_12"/>
    <property type="match status" value="1"/>
</dbReference>
<dbReference type="Proteomes" id="UP000631114">
    <property type="component" value="Unassembled WGS sequence"/>
</dbReference>
<feature type="coiled-coil region" evidence="1">
    <location>
        <begin position="263"/>
        <end position="290"/>
    </location>
</feature>
<reference evidence="5 6" key="1">
    <citation type="submission" date="2020-10" db="EMBL/GenBank/DDBJ databases">
        <title>The Coptis chinensis genome and diversification of protoberbering-type alkaloids.</title>
        <authorList>
            <person name="Wang B."/>
            <person name="Shu S."/>
            <person name="Song C."/>
            <person name="Liu Y."/>
        </authorList>
    </citation>
    <scope>NUCLEOTIDE SEQUENCE [LARGE SCALE GENOMIC DNA]</scope>
    <source>
        <strain evidence="5">HL-2020</strain>
        <tissue evidence="5">Leaf</tissue>
    </source>
</reference>
<feature type="region of interest" description="Disordered" evidence="2">
    <location>
        <begin position="186"/>
        <end position="213"/>
    </location>
</feature>
<feature type="compositionally biased region" description="Basic and acidic residues" evidence="2">
    <location>
        <begin position="145"/>
        <end position="169"/>
    </location>
</feature>
<dbReference type="AlphaFoldDB" id="A0A835IBF1"/>
<feature type="compositionally biased region" description="Polar residues" evidence="2">
    <location>
        <begin position="622"/>
        <end position="645"/>
    </location>
</feature>
<feature type="domain" description="Probable zinc-ribbon" evidence="3">
    <location>
        <begin position="534"/>
        <end position="576"/>
    </location>
</feature>
<name>A0A835IBF1_9MAGN</name>
<dbReference type="InterPro" id="IPR040244">
    <property type="entry name" value="EDR4-like"/>
</dbReference>
<feature type="region of interest" description="Disordered" evidence="2">
    <location>
        <begin position="86"/>
        <end position="117"/>
    </location>
</feature>
<sequence>MEEGTKVRLVRCPKCENLLPELPNLAVYQCGGCGVVLQAKKRPNSSDGCSEKSDDERVRVSTGKQVSVPQEGEAVDVSDALEFSDRESNGVKFREGRRERPLPSGATADSTSSSLSRIENKVVNENITATSKYDGGRSVELGNEGSDKYRRASKDPVDSWDVGNDHDMNKSWNKSVRSNMKKEIGEFDPQMGGSSGTTSSEQVSNWRSGERDGYSAYRRTPRAVAEDVRFSRTPYPDEGTSSYNGSYGLAQQNQNISDGPNKVEHLEQDRAELLRKLDELKDQLAKTCDISDKTKERVPLDGRTVPVDPYVGRDTWFPEGSSRQHRPTMPPFQADKHAQRPLYSNHALEHVPLMNRHGLDMQNFYSPLMHAPNEVPGYGDPFAPQMIVPNQPPHQYLHHPSHDYFPAQYMDMDPDHNASYPTNTFFHQPACSCFQCYNKHWHIPSQVPPGVLHNRRFVDVPPNPLFYNVESRGTFGPRGYNPRDSTPVPTRSHEPQPLSRRQRDLDTEPKGLGQSRPRRVALAKRSGRRCCPIAGGAPFITCHNCFELLPLPRKLLHMEKNQRKLRCGNCSTIITFLFESKRVIVSSPSQTNVVPSLVNERSVPIEKGLLQPDGQENRRESTYSSDFDNSGYNFQLTDTEPGSTSMDRRLHLSESEKLQGLVSSSYTTSDDEESPGNVIARREVSSSAELRLKASGTPPVPGSPLREYTSSNQVVNKFEKGNRSKRTHQEEVFLTKATSRQNSVKDASMATEMDVSFNEYSNATMSQDSGEVSKEDHPRVSKGGESFFVGLIKKSLKDFSKSNETGENEKCNFLVNGQHISGKLVKKAEKYAGRIHPGQYWYDYRAGFWGLMGQPCLGIIPPFIEEFNYPMPENCAGGNTGVFVNGRELHQKDLDLLANRGLPTAPDRCYLVEISGRVLDEESGEELDNLGKLAPT</sequence>
<feature type="compositionally biased region" description="Polar residues" evidence="2">
    <location>
        <begin position="196"/>
        <end position="207"/>
    </location>
</feature>
<dbReference type="InterPro" id="IPR055126">
    <property type="entry name" value="EDR4-like_N"/>
</dbReference>
<dbReference type="GO" id="GO:1900150">
    <property type="term" value="P:regulation of defense response to fungus"/>
    <property type="evidence" value="ECO:0007669"/>
    <property type="project" value="InterPro"/>
</dbReference>
<proteinExistence type="predicted"/>
<evidence type="ECO:0000313" key="6">
    <source>
        <dbReference type="Proteomes" id="UP000631114"/>
    </source>
</evidence>
<feature type="region of interest" description="Disordered" evidence="2">
    <location>
        <begin position="40"/>
        <end position="74"/>
    </location>
</feature>
<evidence type="ECO:0000256" key="1">
    <source>
        <dbReference type="SAM" id="Coils"/>
    </source>
</evidence>
<feature type="domain" description="Enhanced disease resistance 4-like N-terminal" evidence="4">
    <location>
        <begin position="6"/>
        <end position="39"/>
    </location>
</feature>
<feature type="compositionally biased region" description="Basic and acidic residues" evidence="2">
    <location>
        <begin position="86"/>
        <end position="101"/>
    </location>
</feature>
<dbReference type="OrthoDB" id="2020426at2759"/>
<evidence type="ECO:0008006" key="7">
    <source>
        <dbReference type="Google" id="ProtNLM"/>
    </source>
</evidence>
<feature type="region of interest" description="Disordered" evidence="2">
    <location>
        <begin position="659"/>
        <end position="678"/>
    </location>
</feature>
<comment type="caution">
    <text evidence="5">The sequence shown here is derived from an EMBL/GenBank/DDBJ whole genome shotgun (WGS) entry which is preliminary data.</text>
</comment>
<feature type="compositionally biased region" description="Basic and acidic residues" evidence="2">
    <location>
        <begin position="49"/>
        <end position="59"/>
    </location>
</feature>
<dbReference type="PANTHER" id="PTHR31105">
    <property type="entry name" value="EXTRA-LARGE G-PROTEIN-LIKE"/>
    <property type="match status" value="1"/>
</dbReference>
<organism evidence="5 6">
    <name type="scientific">Coptis chinensis</name>
    <dbReference type="NCBI Taxonomy" id="261450"/>
    <lineage>
        <taxon>Eukaryota</taxon>
        <taxon>Viridiplantae</taxon>
        <taxon>Streptophyta</taxon>
        <taxon>Embryophyta</taxon>
        <taxon>Tracheophyta</taxon>
        <taxon>Spermatophyta</taxon>
        <taxon>Magnoliopsida</taxon>
        <taxon>Ranunculales</taxon>
        <taxon>Ranunculaceae</taxon>
        <taxon>Coptidoideae</taxon>
        <taxon>Coptis</taxon>
    </lineage>
</organism>
<dbReference type="PANTHER" id="PTHR31105:SF42">
    <property type="entry name" value="OS02G0258300 PROTEIN"/>
    <property type="match status" value="1"/>
</dbReference>
<accession>A0A835IBF1</accession>
<evidence type="ECO:0000259" key="3">
    <source>
        <dbReference type="Pfam" id="PF11331"/>
    </source>
</evidence>
<evidence type="ECO:0000313" key="5">
    <source>
        <dbReference type="EMBL" id="KAF9614940.1"/>
    </source>
</evidence>
<feature type="region of interest" description="Disordered" evidence="2">
    <location>
        <begin position="476"/>
        <end position="518"/>
    </location>
</feature>
<feature type="region of interest" description="Disordered" evidence="2">
    <location>
        <begin position="134"/>
        <end position="172"/>
    </location>
</feature>
<evidence type="ECO:0000259" key="4">
    <source>
        <dbReference type="Pfam" id="PF22910"/>
    </source>
</evidence>
<evidence type="ECO:0000256" key="2">
    <source>
        <dbReference type="SAM" id="MobiDB-lite"/>
    </source>
</evidence>
<keyword evidence="6" id="KW-1185">Reference proteome</keyword>
<dbReference type="EMBL" id="JADFTS010000003">
    <property type="protein sequence ID" value="KAF9614940.1"/>
    <property type="molecule type" value="Genomic_DNA"/>
</dbReference>
<protein>
    <recommendedName>
        <fullName evidence="7">Zinc-ribbon domain-containing protein</fullName>
    </recommendedName>
</protein>
<dbReference type="InterPro" id="IPR021480">
    <property type="entry name" value="Zinc_ribbon_12"/>
</dbReference>
<gene>
    <name evidence="5" type="ORF">IFM89_021370</name>
</gene>
<feature type="region of interest" description="Disordered" evidence="2">
    <location>
        <begin position="605"/>
        <end position="646"/>
    </location>
</feature>
<dbReference type="Pfam" id="PF22910">
    <property type="entry name" value="EDR4-like_1st"/>
    <property type="match status" value="1"/>
</dbReference>
<feature type="compositionally biased region" description="Polar residues" evidence="2">
    <location>
        <begin position="107"/>
        <end position="117"/>
    </location>
</feature>
<keyword evidence="1" id="KW-0175">Coiled coil</keyword>